<organism evidence="1 2">
    <name type="scientific">Spongiactinospora rosea</name>
    <dbReference type="NCBI Taxonomy" id="2248750"/>
    <lineage>
        <taxon>Bacteria</taxon>
        <taxon>Bacillati</taxon>
        <taxon>Actinomycetota</taxon>
        <taxon>Actinomycetes</taxon>
        <taxon>Streptosporangiales</taxon>
        <taxon>Streptosporangiaceae</taxon>
        <taxon>Spongiactinospora</taxon>
    </lineage>
</organism>
<evidence type="ECO:0000313" key="2">
    <source>
        <dbReference type="Proteomes" id="UP000253303"/>
    </source>
</evidence>
<name>A0A366LTZ3_9ACTN</name>
<proteinExistence type="predicted"/>
<keyword evidence="2" id="KW-1185">Reference proteome</keyword>
<dbReference type="EMBL" id="QMEY01000012">
    <property type="protein sequence ID" value="RBQ17227.1"/>
    <property type="molecule type" value="Genomic_DNA"/>
</dbReference>
<accession>A0A366LTZ3</accession>
<dbReference type="Proteomes" id="UP000253303">
    <property type="component" value="Unassembled WGS sequence"/>
</dbReference>
<comment type="caution">
    <text evidence="1">The sequence shown here is derived from an EMBL/GenBank/DDBJ whole genome shotgun (WGS) entry which is preliminary data.</text>
</comment>
<sequence>MEVTATPRRLQITPGRGLAAFGCTGPGTAYDPGKPAAGQRSACSHTYRRPSAAHSGGFRVRAAVVWTATWRGSDGSGGPLEPITRSTSFGLEIIEGHSLVVPEKG</sequence>
<evidence type="ECO:0000313" key="1">
    <source>
        <dbReference type="EMBL" id="RBQ17227.1"/>
    </source>
</evidence>
<gene>
    <name evidence="1" type="ORF">DP939_25100</name>
</gene>
<reference evidence="1 2" key="1">
    <citation type="submission" date="2018-06" db="EMBL/GenBank/DDBJ databases">
        <title>Sphaerisporangium craniellae sp. nov., isolated from a marine sponge in the South China Sea.</title>
        <authorList>
            <person name="Li L."/>
        </authorList>
    </citation>
    <scope>NUCLEOTIDE SEQUENCE [LARGE SCALE GENOMIC DNA]</scope>
    <source>
        <strain evidence="1 2">LHW63015</strain>
    </source>
</reference>
<protein>
    <submittedName>
        <fullName evidence="1">Uncharacterized protein</fullName>
    </submittedName>
</protein>
<dbReference type="AlphaFoldDB" id="A0A366LTZ3"/>